<accession>A0ABV7VH66</accession>
<dbReference type="InterPro" id="IPR009389">
    <property type="entry name" value="DUF1045"/>
</dbReference>
<name>A0ABV7VH66_9PROT</name>
<dbReference type="RefSeq" id="WP_379726129.1">
    <property type="nucleotide sequence ID" value="NZ_JBHRYJ010000002.1"/>
</dbReference>
<evidence type="ECO:0000313" key="1">
    <source>
        <dbReference type="EMBL" id="MFC3676122.1"/>
    </source>
</evidence>
<gene>
    <name evidence="1" type="ORF">ACFOOQ_11245</name>
</gene>
<dbReference type="EMBL" id="JBHRYJ010000002">
    <property type="protein sequence ID" value="MFC3676122.1"/>
    <property type="molecule type" value="Genomic_DNA"/>
</dbReference>
<protein>
    <submittedName>
        <fullName evidence="1">DUF1045 domain-containing protein</fullName>
    </submittedName>
</protein>
<comment type="caution">
    <text evidence="1">The sequence shown here is derived from an EMBL/GenBank/DDBJ whole genome shotgun (WGS) entry which is preliminary data.</text>
</comment>
<sequence length="231" mass="25203">MSQRFALYIAPPADDSLHAFAAGWLGWDPETGESPVPAGVAGIPPAQLAALTADPRRYGLHGTLKPPFRLAEGCDDGLLIVAVEKFAATRRPLRLPPLQLAALGNFLALRPSAPAPEIDALAADCVRAFDRFRAPPSEAELARRRAAGLSARQEANLQAWGYPYVMEDFRLHFTLTGRITDPAQRDILLRHLEQETRPFTRKPFAVTELCLFVQPAADAGFRVVGRYPLAG</sequence>
<reference evidence="2" key="1">
    <citation type="journal article" date="2019" name="Int. J. Syst. Evol. Microbiol.">
        <title>The Global Catalogue of Microorganisms (GCM) 10K type strain sequencing project: providing services to taxonomists for standard genome sequencing and annotation.</title>
        <authorList>
            <consortium name="The Broad Institute Genomics Platform"/>
            <consortium name="The Broad Institute Genome Sequencing Center for Infectious Disease"/>
            <person name="Wu L."/>
            <person name="Ma J."/>
        </authorList>
    </citation>
    <scope>NUCLEOTIDE SEQUENCE [LARGE SCALE GENOMIC DNA]</scope>
    <source>
        <strain evidence="2">KCTC 42182</strain>
    </source>
</reference>
<dbReference type="Pfam" id="PF06299">
    <property type="entry name" value="DUF1045"/>
    <property type="match status" value="1"/>
</dbReference>
<organism evidence="1 2">
    <name type="scientific">Ferrovibrio xuzhouensis</name>
    <dbReference type="NCBI Taxonomy" id="1576914"/>
    <lineage>
        <taxon>Bacteria</taxon>
        <taxon>Pseudomonadati</taxon>
        <taxon>Pseudomonadota</taxon>
        <taxon>Alphaproteobacteria</taxon>
        <taxon>Rhodospirillales</taxon>
        <taxon>Rhodospirillaceae</taxon>
        <taxon>Ferrovibrio</taxon>
    </lineage>
</organism>
<evidence type="ECO:0000313" key="2">
    <source>
        <dbReference type="Proteomes" id="UP001595711"/>
    </source>
</evidence>
<dbReference type="PIRSF" id="PIRSF033328">
    <property type="entry name" value="Phest_Mll4975"/>
    <property type="match status" value="1"/>
</dbReference>
<keyword evidence="2" id="KW-1185">Reference proteome</keyword>
<dbReference type="Proteomes" id="UP001595711">
    <property type="component" value="Unassembled WGS sequence"/>
</dbReference>
<proteinExistence type="predicted"/>
<dbReference type="NCBIfam" id="TIGR03223">
    <property type="entry name" value="Phn_opern_protn"/>
    <property type="match status" value="1"/>
</dbReference>